<dbReference type="InterPro" id="IPR055011">
    <property type="entry name" value="Tag1_C"/>
</dbReference>
<dbReference type="InterPro" id="IPR046368">
    <property type="entry name" value="Tag1"/>
</dbReference>
<protein>
    <recommendedName>
        <fullName evidence="8">Pre-rRNA processing protein</fullName>
    </recommendedName>
</protein>
<dbReference type="Proteomes" id="UP001303473">
    <property type="component" value="Unassembled WGS sequence"/>
</dbReference>
<dbReference type="AlphaFoldDB" id="A0AAN6NLF2"/>
<feature type="transmembrane region" description="Helical" evidence="2">
    <location>
        <begin position="84"/>
        <end position="104"/>
    </location>
</feature>
<dbReference type="InterPro" id="IPR059065">
    <property type="entry name" value="Ig_Tag1-like_4th"/>
</dbReference>
<dbReference type="Pfam" id="PF26153">
    <property type="entry name" value="LEA-2L_5"/>
    <property type="match status" value="1"/>
</dbReference>
<keyword evidence="2" id="KW-0812">Transmembrane</keyword>
<feature type="domain" description="Tag1-like fifth Ig-like" evidence="5">
    <location>
        <begin position="734"/>
        <end position="846"/>
    </location>
</feature>
<dbReference type="GO" id="GO:0000329">
    <property type="term" value="C:fungal-type vacuole membrane"/>
    <property type="evidence" value="ECO:0007669"/>
    <property type="project" value="InterPro"/>
</dbReference>
<evidence type="ECO:0000313" key="7">
    <source>
        <dbReference type="Proteomes" id="UP001303473"/>
    </source>
</evidence>
<dbReference type="InterPro" id="IPR059066">
    <property type="entry name" value="Ig_Tag1-like_5th"/>
</dbReference>
<gene>
    <name evidence="6" type="ORF">QBC46DRAFT_402562</name>
</gene>
<evidence type="ECO:0008006" key="8">
    <source>
        <dbReference type="Google" id="ProtNLM"/>
    </source>
</evidence>
<dbReference type="SUPFAM" id="SSF117070">
    <property type="entry name" value="LEA14-like"/>
    <property type="match status" value="1"/>
</dbReference>
<proteinExistence type="predicted"/>
<evidence type="ECO:0000259" key="3">
    <source>
        <dbReference type="Pfam" id="PF22786"/>
    </source>
</evidence>
<evidence type="ECO:0000256" key="1">
    <source>
        <dbReference type="SAM" id="MobiDB-lite"/>
    </source>
</evidence>
<dbReference type="EMBL" id="MU853752">
    <property type="protein sequence ID" value="KAK3946193.1"/>
    <property type="molecule type" value="Genomic_DNA"/>
</dbReference>
<evidence type="ECO:0000313" key="6">
    <source>
        <dbReference type="EMBL" id="KAK3946193.1"/>
    </source>
</evidence>
<reference evidence="7" key="1">
    <citation type="journal article" date="2023" name="Mol. Phylogenet. Evol.">
        <title>Genome-scale phylogeny and comparative genomics of the fungal order Sordariales.</title>
        <authorList>
            <person name="Hensen N."/>
            <person name="Bonometti L."/>
            <person name="Westerberg I."/>
            <person name="Brannstrom I.O."/>
            <person name="Guillou S."/>
            <person name="Cros-Aarteil S."/>
            <person name="Calhoun S."/>
            <person name="Haridas S."/>
            <person name="Kuo A."/>
            <person name="Mondo S."/>
            <person name="Pangilinan J."/>
            <person name="Riley R."/>
            <person name="LaButti K."/>
            <person name="Andreopoulos B."/>
            <person name="Lipzen A."/>
            <person name="Chen C."/>
            <person name="Yan M."/>
            <person name="Daum C."/>
            <person name="Ng V."/>
            <person name="Clum A."/>
            <person name="Steindorff A."/>
            <person name="Ohm R.A."/>
            <person name="Martin F."/>
            <person name="Silar P."/>
            <person name="Natvig D.O."/>
            <person name="Lalanne C."/>
            <person name="Gautier V."/>
            <person name="Ament-Velasquez S.L."/>
            <person name="Kruys A."/>
            <person name="Hutchinson M.I."/>
            <person name="Powell A.J."/>
            <person name="Barry K."/>
            <person name="Miller A.N."/>
            <person name="Grigoriev I.V."/>
            <person name="Debuchy R."/>
            <person name="Gladieux P."/>
            <person name="Hiltunen Thoren M."/>
            <person name="Johannesson H."/>
        </authorList>
    </citation>
    <scope>NUCLEOTIDE SEQUENCE [LARGE SCALE GENOMIC DNA]</scope>
    <source>
        <strain evidence="7">CBS 340.73</strain>
    </source>
</reference>
<keyword evidence="7" id="KW-1185">Reference proteome</keyword>
<dbReference type="Pfam" id="PF26174">
    <property type="entry name" value="LEA-2_1"/>
    <property type="match status" value="1"/>
</dbReference>
<feature type="compositionally biased region" description="Low complexity" evidence="1">
    <location>
        <begin position="19"/>
        <end position="40"/>
    </location>
</feature>
<name>A0AAN6NLF2_9PEZI</name>
<evidence type="ECO:0000259" key="4">
    <source>
        <dbReference type="Pfam" id="PF26150"/>
    </source>
</evidence>
<feature type="domain" description="Tag1 C-terminal" evidence="3">
    <location>
        <begin position="470"/>
        <end position="584"/>
    </location>
</feature>
<dbReference type="Gene3D" id="2.60.40.1820">
    <property type="match status" value="1"/>
</dbReference>
<dbReference type="PANTHER" id="PTHR35895">
    <property type="entry name" value="CHROMOSOME 16, WHOLE GENOME SHOTGUN SEQUENCE"/>
    <property type="match status" value="1"/>
</dbReference>
<dbReference type="Pfam" id="PF26150">
    <property type="entry name" value="LEA-2_4"/>
    <property type="match status" value="1"/>
</dbReference>
<keyword evidence="2" id="KW-1133">Transmembrane helix</keyword>
<dbReference type="PANTHER" id="PTHR35895:SF3">
    <property type="entry name" value="PRE-RRNA PROCESSING PROTEIN"/>
    <property type="match status" value="1"/>
</dbReference>
<comment type="caution">
    <text evidence="6">The sequence shown here is derived from an EMBL/GenBank/DDBJ whole genome shotgun (WGS) entry which is preliminary data.</text>
</comment>
<organism evidence="6 7">
    <name type="scientific">Diplogelasinospora grovesii</name>
    <dbReference type="NCBI Taxonomy" id="303347"/>
    <lineage>
        <taxon>Eukaryota</taxon>
        <taxon>Fungi</taxon>
        <taxon>Dikarya</taxon>
        <taxon>Ascomycota</taxon>
        <taxon>Pezizomycotina</taxon>
        <taxon>Sordariomycetes</taxon>
        <taxon>Sordariomycetidae</taxon>
        <taxon>Sordariales</taxon>
        <taxon>Diplogelasinosporaceae</taxon>
        <taxon>Diplogelasinospora</taxon>
    </lineage>
</organism>
<dbReference type="Pfam" id="PF22786">
    <property type="entry name" value="Tag1_C"/>
    <property type="match status" value="1"/>
</dbReference>
<keyword evidence="2" id="KW-0472">Membrane</keyword>
<evidence type="ECO:0000259" key="5">
    <source>
        <dbReference type="Pfam" id="PF26153"/>
    </source>
</evidence>
<feature type="region of interest" description="Disordered" evidence="1">
    <location>
        <begin position="1"/>
        <end position="49"/>
    </location>
</feature>
<evidence type="ECO:0000256" key="2">
    <source>
        <dbReference type="SAM" id="Phobius"/>
    </source>
</evidence>
<sequence>MSESERTPLLSATSRNKLSAEASMASLESTPLLSSTSATPRYDGERDEIDDNDEATSVRSHPLDAHSIHSVASIKSKSSRWPSYIAMMCLATFAGVILVVAYMVPAAVEEYAKQAAVLEPTNLSLQSITADGVRARIQANIRLDGQRVQNEHVRRVGRATTWLLRELGTEETKVNVTLPEYGNILLGTAAVPALTINIMDGHNTAVDFVADLIPGDAEGIRTIANEWLEGRLDVLRLKGKADIQLKTGFISLGTHTVSESLTFEANKLPQLPEYNITKINFEESPIPDLNRTAMAADVSVTAFNMYPISVDVPELGFEVLLPGCNLDDHILVAATRTSTVAVRPQQEVVVNAHGLIKELPKPLTKVCPDSDSSPLDMFFKKYLDGETATVFVRGQKQTDSDTPDWLGEILSSITVPVPFPGRSFDNLIRSFSLSDVHFSLPNPLAEPGDPDADPKVTGNVEVLAALPSEMNLSLNVTGVAARADVFYRSNKLGELELEHWQKASSKKVAANKDHEAMLKIISRINDAPLNVTDADVLTDVIQTLIFGGKEVILDVKALVDVKVQTVLGQLVLKDVPAEGKIPVKPLSHDLAGSLQPKVENIEIINTDPTSIELKASVNITNPTPYSARIPYINIHLLSNGTLIGEATAKNLDIKKGKNSNLVVTALWKPSLSGDQGVAIGRELISQYISGFNTSITIKGHRNSIPSQPVIGEALSRLNLTVSAPRLRLPGGKDDDEKTHFIRDATFHVLSSRATFTLVSPLQHNTIYIDHVNATALYNHTEPVGRIEYDLPFAAPPGASTTPKLPVTWSLDSVGYDKLKQALGGTLKLDATATVSVRLGAWTETFWYVGKGIGASIRI</sequence>
<accession>A0AAN6NLF2</accession>
<feature type="domain" description="Tag1-like fourth Ig-like" evidence="4">
    <location>
        <begin position="595"/>
        <end position="710"/>
    </location>
</feature>